<dbReference type="Pfam" id="PF00732">
    <property type="entry name" value="GMC_oxred_N"/>
    <property type="match status" value="1"/>
</dbReference>
<evidence type="ECO:0000259" key="8">
    <source>
        <dbReference type="PROSITE" id="PS00623"/>
    </source>
</evidence>
<dbReference type="InterPro" id="IPR007867">
    <property type="entry name" value="GMC_OxRtase_C"/>
</dbReference>
<dbReference type="CDD" id="cd01427">
    <property type="entry name" value="HAD_like"/>
    <property type="match status" value="1"/>
</dbReference>
<dbReference type="Pfam" id="PF13419">
    <property type="entry name" value="HAD_2"/>
    <property type="match status" value="1"/>
</dbReference>
<dbReference type="InterPro" id="IPR012132">
    <property type="entry name" value="GMC_OxRdtase"/>
</dbReference>
<evidence type="ECO:0000256" key="4">
    <source>
        <dbReference type="ARBA" id="ARBA00022827"/>
    </source>
</evidence>
<protein>
    <recommendedName>
        <fullName evidence="7">Choline dehydrogenase</fullName>
        <ecNumber evidence="7">1.1.99.1</ecNumber>
    </recommendedName>
</protein>
<dbReference type="InterPro" id="IPR036412">
    <property type="entry name" value="HAD-like_sf"/>
</dbReference>
<comment type="cofactor">
    <cofactor evidence="1">
        <name>FAD</name>
        <dbReference type="ChEBI" id="CHEBI:57692"/>
    </cofactor>
</comment>
<evidence type="ECO:0000256" key="2">
    <source>
        <dbReference type="ARBA" id="ARBA00010790"/>
    </source>
</evidence>
<dbReference type="Gene3D" id="3.50.50.60">
    <property type="entry name" value="FAD/NAD(P)-binding domain"/>
    <property type="match status" value="1"/>
</dbReference>
<dbReference type="Gene3D" id="3.30.560.10">
    <property type="entry name" value="Glucose Oxidase, domain 3"/>
    <property type="match status" value="1"/>
</dbReference>
<dbReference type="InterPro" id="IPR023214">
    <property type="entry name" value="HAD_sf"/>
</dbReference>
<comment type="similarity">
    <text evidence="2 6">Belongs to the GMC oxidoreductase family.</text>
</comment>
<proteinExistence type="inferred from homology"/>
<evidence type="ECO:0000256" key="6">
    <source>
        <dbReference type="RuleBase" id="RU003968"/>
    </source>
</evidence>
<organism evidence="10 11">
    <name type="scientific">Tegillarca granosa</name>
    <name type="common">Malaysian cockle</name>
    <name type="synonym">Anadara granosa</name>
    <dbReference type="NCBI Taxonomy" id="220873"/>
    <lineage>
        <taxon>Eukaryota</taxon>
        <taxon>Metazoa</taxon>
        <taxon>Spiralia</taxon>
        <taxon>Lophotrochozoa</taxon>
        <taxon>Mollusca</taxon>
        <taxon>Bivalvia</taxon>
        <taxon>Autobranchia</taxon>
        <taxon>Pteriomorphia</taxon>
        <taxon>Arcoida</taxon>
        <taxon>Arcoidea</taxon>
        <taxon>Arcidae</taxon>
        <taxon>Tegillarca</taxon>
    </lineage>
</organism>
<gene>
    <name evidence="10" type="ORF">KUTeg_019066</name>
</gene>
<dbReference type="EMBL" id="JARBDR010000917">
    <property type="protein sequence ID" value="KAJ8302670.1"/>
    <property type="molecule type" value="Genomic_DNA"/>
</dbReference>
<dbReference type="Gene3D" id="3.40.50.1000">
    <property type="entry name" value="HAD superfamily/HAD-like"/>
    <property type="match status" value="2"/>
</dbReference>
<evidence type="ECO:0000256" key="3">
    <source>
        <dbReference type="ARBA" id="ARBA00022630"/>
    </source>
</evidence>
<dbReference type="SUPFAM" id="SSF51905">
    <property type="entry name" value="FAD/NAD(P)-binding domain"/>
    <property type="match status" value="1"/>
</dbReference>
<feature type="domain" description="Glucose-methanol-choline oxidoreductase N-terminal" evidence="9">
    <location>
        <begin position="903"/>
        <end position="917"/>
    </location>
</feature>
<dbReference type="EC" id="1.1.99.1" evidence="7"/>
<evidence type="ECO:0000256" key="7">
    <source>
        <dbReference type="RuleBase" id="RU003969"/>
    </source>
</evidence>
<dbReference type="Pfam" id="PF00702">
    <property type="entry name" value="Hydrolase"/>
    <property type="match status" value="1"/>
</dbReference>
<keyword evidence="11" id="KW-1185">Reference proteome</keyword>
<feature type="domain" description="Glucose-methanol-choline oxidoreductase N-terminal" evidence="8">
    <location>
        <begin position="731"/>
        <end position="754"/>
    </location>
</feature>
<dbReference type="Pfam" id="PF05199">
    <property type="entry name" value="GMC_oxred_C"/>
    <property type="match status" value="1"/>
</dbReference>
<comment type="pathway">
    <text evidence="7">Amine and polyamine biosynthesis; betaine biosynthesis via choline pathway; betaine aldehyde from choline (cytochrome c reductase route): step 1/1.</text>
</comment>
<keyword evidence="5" id="KW-0560">Oxidoreductase</keyword>
<comment type="caution">
    <text evidence="10">The sequence shown here is derived from an EMBL/GenBank/DDBJ whole genome shotgun (WGS) entry which is preliminary data.</text>
</comment>
<dbReference type="InterPro" id="IPR000172">
    <property type="entry name" value="GMC_OxRdtase_N"/>
</dbReference>
<evidence type="ECO:0000256" key="1">
    <source>
        <dbReference type="ARBA" id="ARBA00001974"/>
    </source>
</evidence>
<dbReference type="Proteomes" id="UP001217089">
    <property type="component" value="Unassembled WGS sequence"/>
</dbReference>
<dbReference type="PANTHER" id="PTHR11552">
    <property type="entry name" value="GLUCOSE-METHANOL-CHOLINE GMC OXIDOREDUCTASE"/>
    <property type="match status" value="1"/>
</dbReference>
<keyword evidence="3 6" id="KW-0285">Flavoprotein</keyword>
<dbReference type="SFLD" id="SFLDG01129">
    <property type="entry name" value="C1.5:_HAD__Beta-PGM__Phosphata"/>
    <property type="match status" value="2"/>
</dbReference>
<evidence type="ECO:0000259" key="9">
    <source>
        <dbReference type="PROSITE" id="PS00624"/>
    </source>
</evidence>
<dbReference type="NCBIfam" id="NF002550">
    <property type="entry name" value="PRK02106.1"/>
    <property type="match status" value="1"/>
</dbReference>
<dbReference type="InterPro" id="IPR011533">
    <property type="entry name" value="BetA"/>
</dbReference>
<dbReference type="PROSITE" id="PS00624">
    <property type="entry name" value="GMC_OXRED_2"/>
    <property type="match status" value="1"/>
</dbReference>
<dbReference type="SUPFAM" id="SSF54373">
    <property type="entry name" value="FAD-linked reductases, C-terminal domain"/>
    <property type="match status" value="1"/>
</dbReference>
<evidence type="ECO:0000313" key="10">
    <source>
        <dbReference type="EMBL" id="KAJ8302670.1"/>
    </source>
</evidence>
<dbReference type="SUPFAM" id="SSF56784">
    <property type="entry name" value="HAD-like"/>
    <property type="match status" value="2"/>
</dbReference>
<keyword evidence="4 6" id="KW-0274">FAD</keyword>
<dbReference type="InterPro" id="IPR036188">
    <property type="entry name" value="FAD/NAD-bd_sf"/>
</dbReference>
<sequence length="1202" mass="133486">MAFVSRNIKHVLRCINRYGAIHSTKAKQSFQYCNGLTNVPANVRCITGSGWNRQESRTVNSVNPGLLKNDKKASLVIFDKDGTLICFHSMWSPWAKKLGSKTGWLGANYSMSQMEIAAATGLNIEEKVFETLGYCSTSDKVLPGILAEATTEIVQNELAKMMSKEGIPEKEALEILQKIWEEGHVSDTESLKALSDLKTLFKILKANDVKVAICTSDNRKGTESTLKELGLLSYVDHVVCGDDPNTEPKPAPDNAWAICEELGVDPSDTVMVGDTKADVGMGKAANLGWNVGVLSGVGQTKDLLPDAHHVIRSVKDLLPLIMPHDDWKNYYAYSSSDRILVEPDTSESSVSDGKQLDPKFALVIFDLHGTLLCTHTRYSQWLGHFCNRYNLWLLKLEQSTGLKLYDQIHQELGLDPDTNKLQHGIISNGTDTEIKSTLVEIIRKNGLFYEEAVVLVNQLWQECQSLMQSDPVSLHKDIVKFFKQLKSSGVKIAICTKEGRETALSDLNTLGVLKYIDMMVCGDDPHLKANASGHNLICDELHVNPDDVVVVGDSVQDLEKVEVKKKIGVLTGVGSMQDLEPHADIVVSSISDILDHVLEKNTEVKPMPEKSKTNLLYGTNMVFAKKPPSHFGSTRSFSTSAVQNVQIDKNRETYDYVIVGAGSAGCVLSNRLSANPENKVLCLEAGPKDYSWKIHMPAALMYNLCDDKYNWYYNTEPEPGMNNRVMYWPRGRVWGGSSSLNAMVYIRGHALDYDRWESEGASGWSYADCLPYFRKSQTHQLGPDDYRGGDGPLHVSRGITNNPLHQAFIDAGVQAGYPFTDDMNGYQQEGVGWMDMTIHKGKRWSAASAYLRPALKRQNLKTEVKVLVSKILFDKNKAIGLEYEQNGQKKQVFANKEVILSGGSINSPQLLMLSGIGNADDLKKLGIPVVQHLPGVGENLQDHLEVYVQQACTQPITLYTAQWKFPHNMIKIGLQWFTTFTGDGATAHLESGGFIRSRPGVEHPDIQYHFLPSTVYDHGRVNGDQHAYQVHVGTMRPTSRGYLKLKSNNPRDHPKIVANYLSTERDIIDMRVCIRLSREIFAQKAFDPFIGKEIAPGSEIQSDAEIDEFIRAKSDSAYHPSCTCKMGSESDPMTVVNSKTQVIGIENLRVVDASIMPSMVSGNLNGPTIMLAEKSADIILENKPLPKSTAPVWRPKTLETQR</sequence>
<dbReference type="InterPro" id="IPR041492">
    <property type="entry name" value="HAD_2"/>
</dbReference>
<dbReference type="PROSITE" id="PS00623">
    <property type="entry name" value="GMC_OXRED_1"/>
    <property type="match status" value="1"/>
</dbReference>
<accession>A0ABQ9EGW7</accession>
<dbReference type="SFLD" id="SFLDS00003">
    <property type="entry name" value="Haloacid_Dehalogenase"/>
    <property type="match status" value="2"/>
</dbReference>
<evidence type="ECO:0000313" key="11">
    <source>
        <dbReference type="Proteomes" id="UP001217089"/>
    </source>
</evidence>
<evidence type="ECO:0000256" key="5">
    <source>
        <dbReference type="ARBA" id="ARBA00023002"/>
    </source>
</evidence>
<dbReference type="PANTHER" id="PTHR11552:SF147">
    <property type="entry name" value="CHOLINE DEHYDROGENASE, MITOCHONDRIAL"/>
    <property type="match status" value="1"/>
</dbReference>
<comment type="catalytic activity">
    <reaction evidence="7">
        <text>choline + A = betaine aldehyde + AH2</text>
        <dbReference type="Rhea" id="RHEA:17433"/>
        <dbReference type="ChEBI" id="CHEBI:13193"/>
        <dbReference type="ChEBI" id="CHEBI:15354"/>
        <dbReference type="ChEBI" id="CHEBI:15710"/>
        <dbReference type="ChEBI" id="CHEBI:17499"/>
        <dbReference type="EC" id="1.1.99.1"/>
    </reaction>
</comment>
<dbReference type="NCBIfam" id="TIGR01810">
    <property type="entry name" value="betA"/>
    <property type="match status" value="1"/>
</dbReference>
<reference evidence="10 11" key="1">
    <citation type="submission" date="2022-12" db="EMBL/GenBank/DDBJ databases">
        <title>Chromosome-level genome of Tegillarca granosa.</title>
        <authorList>
            <person name="Kim J."/>
        </authorList>
    </citation>
    <scope>NUCLEOTIDE SEQUENCE [LARGE SCALE GENOMIC DNA]</scope>
    <source>
        <strain evidence="10">Teg-2019</strain>
        <tissue evidence="10">Adductor muscle</tissue>
    </source>
</reference>
<name>A0ABQ9EGW7_TEGGR</name>